<evidence type="ECO:0000256" key="5">
    <source>
        <dbReference type="SAM" id="Phobius"/>
    </source>
</evidence>
<dbReference type="InterPro" id="IPR029044">
    <property type="entry name" value="Nucleotide-diphossugar_trans"/>
</dbReference>
<feature type="transmembrane region" description="Helical" evidence="5">
    <location>
        <begin position="293"/>
        <end position="311"/>
    </location>
</feature>
<evidence type="ECO:0000313" key="9">
    <source>
        <dbReference type="EMBL" id="MBX4192929.1"/>
    </source>
</evidence>
<dbReference type="Proteomes" id="UP000531895">
    <property type="component" value="Unassembled WGS sequence"/>
</dbReference>
<dbReference type="Pfam" id="PF00535">
    <property type="entry name" value="Glycos_transf_2"/>
    <property type="match status" value="1"/>
</dbReference>
<feature type="domain" description="Glycosyltransferase 2-like" evidence="6">
    <location>
        <begin position="21"/>
        <end position="167"/>
    </location>
</feature>
<dbReference type="GO" id="GO:0000271">
    <property type="term" value="P:polysaccharide biosynthetic process"/>
    <property type="evidence" value="ECO:0007669"/>
    <property type="project" value="InterPro"/>
</dbReference>
<evidence type="ECO:0000313" key="8">
    <source>
        <dbReference type="EMBL" id="MBA4545087.1"/>
    </source>
</evidence>
<evidence type="ECO:0000256" key="4">
    <source>
        <dbReference type="ARBA" id="ARBA00023136"/>
    </source>
</evidence>
<evidence type="ECO:0000256" key="2">
    <source>
        <dbReference type="ARBA" id="ARBA00022692"/>
    </source>
</evidence>
<keyword evidence="3 5" id="KW-1133">Transmembrane helix</keyword>
<dbReference type="AlphaFoldDB" id="A0A7W1XE89"/>
<protein>
    <submittedName>
        <fullName evidence="8">Bifunctional glycosyltransferase family 2/GtrA family protein</fullName>
    </submittedName>
</protein>
<evidence type="ECO:0000259" key="6">
    <source>
        <dbReference type="Pfam" id="PF00535"/>
    </source>
</evidence>
<reference evidence="8 10" key="1">
    <citation type="submission" date="2020-07" db="EMBL/GenBank/DDBJ databases">
        <authorList>
            <person name="Feng H."/>
        </authorList>
    </citation>
    <scope>NUCLEOTIDE SEQUENCE [LARGE SCALE GENOMIC DNA]</scope>
    <source>
        <strain evidence="10">s-7</strain>
        <strain evidence="8">S-7</strain>
    </source>
</reference>
<evidence type="ECO:0000259" key="7">
    <source>
        <dbReference type="Pfam" id="PF04138"/>
    </source>
</evidence>
<dbReference type="EMBL" id="JAIFOD010000005">
    <property type="protein sequence ID" value="MBX4192929.1"/>
    <property type="molecule type" value="Genomic_DNA"/>
</dbReference>
<comment type="caution">
    <text evidence="8">The sequence shown here is derived from an EMBL/GenBank/DDBJ whole genome shotgun (WGS) entry which is preliminary data.</text>
</comment>
<keyword evidence="8" id="KW-0808">Transferase</keyword>
<reference evidence="9" key="2">
    <citation type="journal article" date="2022" name="J. Anim. Sci.">
        <title>Whole genome sequence analyses-based assessment of virulence potential and antimicrobial susceptibilities and resistance of Enterococcus faecium strains isolated from commercial swine and cattle probiotic products.</title>
        <authorList>
            <person name="Shridhar P.B."/>
            <person name="Amachawadi R.G."/>
            <person name="Tokach M."/>
            <person name="Patel I."/>
            <person name="Gangiredla J."/>
            <person name="Mammel M."/>
            <person name="Nagaraja T.G."/>
        </authorList>
    </citation>
    <scope>NUCLEOTIDE SEQUENCE</scope>
    <source>
        <strain evidence="9">EF216</strain>
    </source>
</reference>
<proteinExistence type="predicted"/>
<keyword evidence="4 5" id="KW-0472">Membrane</keyword>
<gene>
    <name evidence="8" type="ORF">H1Z91_01800</name>
    <name evidence="9" type="ORF">KYX84_01640</name>
</gene>
<dbReference type="InterPro" id="IPR001173">
    <property type="entry name" value="Glyco_trans_2-like"/>
</dbReference>
<dbReference type="GO" id="GO:0016020">
    <property type="term" value="C:membrane"/>
    <property type="evidence" value="ECO:0007669"/>
    <property type="project" value="UniProtKB-SubCell"/>
</dbReference>
<dbReference type="InterPro" id="IPR007267">
    <property type="entry name" value="GtrA_DPMS_TM"/>
</dbReference>
<dbReference type="GO" id="GO:0016740">
    <property type="term" value="F:transferase activity"/>
    <property type="evidence" value="ECO:0007669"/>
    <property type="project" value="UniProtKB-KW"/>
</dbReference>
<dbReference type="EMBL" id="JACEIT010000002">
    <property type="protein sequence ID" value="MBA4545087.1"/>
    <property type="molecule type" value="Genomic_DNA"/>
</dbReference>
<dbReference type="Gene3D" id="3.90.550.10">
    <property type="entry name" value="Spore Coat Polysaccharide Biosynthesis Protein SpsA, Chain A"/>
    <property type="match status" value="1"/>
</dbReference>
<evidence type="ECO:0000313" key="10">
    <source>
        <dbReference type="Proteomes" id="UP000531895"/>
    </source>
</evidence>
<dbReference type="GO" id="GO:0006487">
    <property type="term" value="P:protein N-linked glycosylation"/>
    <property type="evidence" value="ECO:0007669"/>
    <property type="project" value="TreeGrafter"/>
</dbReference>
<evidence type="ECO:0000256" key="3">
    <source>
        <dbReference type="ARBA" id="ARBA00022989"/>
    </source>
</evidence>
<dbReference type="PANTHER" id="PTHR10859:SF114">
    <property type="entry name" value="DOLICHOL-PHOSPHATE MANNOSYLTRANSFERASE"/>
    <property type="match status" value="1"/>
</dbReference>
<dbReference type="Pfam" id="PF04138">
    <property type="entry name" value="GtrA_DPMS_TM"/>
    <property type="match status" value="1"/>
</dbReference>
<comment type="subcellular location">
    <subcellularLocation>
        <location evidence="1">Membrane</location>
        <topology evidence="1">Multi-pass membrane protein</topology>
    </subcellularLocation>
</comment>
<accession>A0A7W1XE89</accession>
<name>A0A7W1XE89_9ENTE</name>
<organism evidence="8 10">
    <name type="scientific">Enterococcus lactis</name>
    <dbReference type="NCBI Taxonomy" id="357441"/>
    <lineage>
        <taxon>Bacteria</taxon>
        <taxon>Bacillati</taxon>
        <taxon>Bacillota</taxon>
        <taxon>Bacilli</taxon>
        <taxon>Lactobacillales</taxon>
        <taxon>Enterococcaceae</taxon>
        <taxon>Enterococcus</taxon>
    </lineage>
</organism>
<dbReference type="Proteomes" id="UP000704433">
    <property type="component" value="Unassembled WGS sequence"/>
</dbReference>
<evidence type="ECO:0000256" key="1">
    <source>
        <dbReference type="ARBA" id="ARBA00004141"/>
    </source>
</evidence>
<sequence length="343" mass="39370">MSAILLIPIYEPTENTVFFINQLAQSVNVPIIIVDDGSGKTYQKLFQRMEHPNITKISYFDNKGKGYALKFGFSVILDSYPDITGVVTADSDGQHEIEDIQKMLVAVDRLAGQEFLLGVRDFSYENTPFRSYFGNRMTSGFYYLSSGIHLQDTQTGLRGFSISSLSELLKIEGNRFEYEINQLLVLPKIGYRMTTIPIKTIYSDGNKGSHFRIFQDSYLVYRPFIRFFFSSISSSLVDIGLFYSIIFFIGNHTMASLLIATILSRVLSGIFNYQMNRHYVFRKQRAHTAFYKYSLLFLFQLILSWLSVSILSVIIQSLLLCKAVVDILLFFVSFSIQRRIVFC</sequence>
<dbReference type="SUPFAM" id="SSF53448">
    <property type="entry name" value="Nucleotide-diphospho-sugar transferases"/>
    <property type="match status" value="1"/>
</dbReference>
<feature type="transmembrane region" description="Helical" evidence="5">
    <location>
        <begin position="255"/>
        <end position="273"/>
    </location>
</feature>
<dbReference type="RefSeq" id="WP_070704591.1">
    <property type="nucleotide sequence ID" value="NZ_BNJW01000005.1"/>
</dbReference>
<dbReference type="CDD" id="cd04179">
    <property type="entry name" value="DPM_DPG-synthase_like"/>
    <property type="match status" value="1"/>
</dbReference>
<keyword evidence="2 5" id="KW-0812">Transmembrane</keyword>
<feature type="domain" description="GtrA/DPMS transmembrane" evidence="7">
    <location>
        <begin position="226"/>
        <end position="342"/>
    </location>
</feature>
<dbReference type="PANTHER" id="PTHR10859">
    <property type="entry name" value="GLYCOSYL TRANSFERASE"/>
    <property type="match status" value="1"/>
</dbReference>
<feature type="transmembrane region" description="Helical" evidence="5">
    <location>
        <begin position="317"/>
        <end position="336"/>
    </location>
</feature>